<reference evidence="2" key="1">
    <citation type="submission" date="2022-11" db="UniProtKB">
        <authorList>
            <consortium name="WormBaseParasite"/>
        </authorList>
    </citation>
    <scope>IDENTIFICATION</scope>
</reference>
<sequence>MKSNFRDSTKNTVNLFVQYSPSFEQQRPRSPPLSSAKLFGLETVEEEDEPLDILPRIFTCHKCDKSGFCLNCLELHLKWSKKCGDDPLPDASSTESEYETESSDSTFTSETSGDKQFSEGNDGNESDAEKLHRIKDFVPQILPFSTGLPALDQHVMLKPGVMVTVVGGQGCGRKEFSYCTIAEALHANNSGIIFYISYKGGFNPLRLIEILHHRFGPVSEDEVQNALKRVVSPVVPQNVEGLYKWLYEFEKKYKDINVILLIVDHIGLYLWETYDSMVDYRAVGEHNQIVIYSLFQKLNQKFGILYTTHVKGWDSSKMLPAGGSIFWNKKMTTNIFLIRHVRMFQAQIYKMVDMKRYISTSRVFTFYLSRKGITNSQFESQEEPSEWWKYAPKSPESNGLNRTELWERFNNMFEHSDNDAG</sequence>
<proteinExistence type="predicted"/>
<evidence type="ECO:0000313" key="2">
    <source>
        <dbReference type="WBParaSite" id="ES5_v2.g24090.t1"/>
    </source>
</evidence>
<evidence type="ECO:0000313" key="1">
    <source>
        <dbReference type="Proteomes" id="UP000887579"/>
    </source>
</evidence>
<name>A0AC34G3K5_9BILA</name>
<dbReference type="Proteomes" id="UP000887579">
    <property type="component" value="Unplaced"/>
</dbReference>
<organism evidence="1 2">
    <name type="scientific">Panagrolaimus sp. ES5</name>
    <dbReference type="NCBI Taxonomy" id="591445"/>
    <lineage>
        <taxon>Eukaryota</taxon>
        <taxon>Metazoa</taxon>
        <taxon>Ecdysozoa</taxon>
        <taxon>Nematoda</taxon>
        <taxon>Chromadorea</taxon>
        <taxon>Rhabditida</taxon>
        <taxon>Tylenchina</taxon>
        <taxon>Panagrolaimomorpha</taxon>
        <taxon>Panagrolaimoidea</taxon>
        <taxon>Panagrolaimidae</taxon>
        <taxon>Panagrolaimus</taxon>
    </lineage>
</organism>
<accession>A0AC34G3K5</accession>
<dbReference type="WBParaSite" id="ES5_v2.g24090.t1">
    <property type="protein sequence ID" value="ES5_v2.g24090.t1"/>
    <property type="gene ID" value="ES5_v2.g24090"/>
</dbReference>
<protein>
    <submittedName>
        <fullName evidence="2">Uncharacterized protein</fullName>
    </submittedName>
</protein>